<keyword evidence="3" id="KW-1185">Reference proteome</keyword>
<gene>
    <name evidence="2" type="ORF">AAFF_G00262950</name>
</gene>
<evidence type="ECO:0000256" key="1">
    <source>
        <dbReference type="SAM" id="MobiDB-lite"/>
    </source>
</evidence>
<feature type="region of interest" description="Disordered" evidence="1">
    <location>
        <begin position="25"/>
        <end position="50"/>
    </location>
</feature>
<evidence type="ECO:0000313" key="3">
    <source>
        <dbReference type="Proteomes" id="UP001221898"/>
    </source>
</evidence>
<comment type="caution">
    <text evidence="2">The sequence shown here is derived from an EMBL/GenBank/DDBJ whole genome shotgun (WGS) entry which is preliminary data.</text>
</comment>
<name>A0AAD7STU5_9TELE</name>
<dbReference type="EMBL" id="JAINUG010000036">
    <property type="protein sequence ID" value="KAJ8408067.1"/>
    <property type="molecule type" value="Genomic_DNA"/>
</dbReference>
<protein>
    <submittedName>
        <fullName evidence="2">Uncharacterized protein</fullName>
    </submittedName>
</protein>
<reference evidence="2" key="1">
    <citation type="journal article" date="2023" name="Science">
        <title>Genome structures resolve the early diversification of teleost fishes.</title>
        <authorList>
            <person name="Parey E."/>
            <person name="Louis A."/>
            <person name="Montfort J."/>
            <person name="Bouchez O."/>
            <person name="Roques C."/>
            <person name="Iampietro C."/>
            <person name="Lluch J."/>
            <person name="Castinel A."/>
            <person name="Donnadieu C."/>
            <person name="Desvignes T."/>
            <person name="Floi Bucao C."/>
            <person name="Jouanno E."/>
            <person name="Wen M."/>
            <person name="Mejri S."/>
            <person name="Dirks R."/>
            <person name="Jansen H."/>
            <person name="Henkel C."/>
            <person name="Chen W.J."/>
            <person name="Zahm M."/>
            <person name="Cabau C."/>
            <person name="Klopp C."/>
            <person name="Thompson A.W."/>
            <person name="Robinson-Rechavi M."/>
            <person name="Braasch I."/>
            <person name="Lecointre G."/>
            <person name="Bobe J."/>
            <person name="Postlethwait J.H."/>
            <person name="Berthelot C."/>
            <person name="Roest Crollius H."/>
            <person name="Guiguen Y."/>
        </authorList>
    </citation>
    <scope>NUCLEOTIDE SEQUENCE</scope>
    <source>
        <strain evidence="2">NC1722</strain>
    </source>
</reference>
<evidence type="ECO:0000313" key="2">
    <source>
        <dbReference type="EMBL" id="KAJ8408067.1"/>
    </source>
</evidence>
<sequence>MASNLVALGYCGVLGSLRRPGLTLQDAVHPHPHPGPARRDGLSAPALRPSAVRGDAAPAQSVSCIWVARPASPARTVKDYSSGFSRNIACCALSPRQLLCSAKHKPCAALAPRAPGGNISTLFSFPFFPLAERDEKLHALAAGDGRAGAGEHVSGAGPMESPPVNGT</sequence>
<dbReference type="Proteomes" id="UP001221898">
    <property type="component" value="Unassembled WGS sequence"/>
</dbReference>
<dbReference type="AlphaFoldDB" id="A0AAD7STU5"/>
<proteinExistence type="predicted"/>
<feature type="region of interest" description="Disordered" evidence="1">
    <location>
        <begin position="145"/>
        <end position="167"/>
    </location>
</feature>
<organism evidence="2 3">
    <name type="scientific">Aldrovandia affinis</name>
    <dbReference type="NCBI Taxonomy" id="143900"/>
    <lineage>
        <taxon>Eukaryota</taxon>
        <taxon>Metazoa</taxon>
        <taxon>Chordata</taxon>
        <taxon>Craniata</taxon>
        <taxon>Vertebrata</taxon>
        <taxon>Euteleostomi</taxon>
        <taxon>Actinopterygii</taxon>
        <taxon>Neopterygii</taxon>
        <taxon>Teleostei</taxon>
        <taxon>Notacanthiformes</taxon>
        <taxon>Halosauridae</taxon>
        <taxon>Aldrovandia</taxon>
    </lineage>
</organism>
<accession>A0AAD7STU5</accession>